<name>A0A917MEU6_9FLAO</name>
<sequence>MEYEKTINNYPNPWNFDNENVEMFSPDKSNKIEFYELFEIGMGAPLGGYCYWIDNNGNKIRLNHRFGGPPKWNSQGTEVALPFWTNKFWKGTVQQIIVLNIEKKELTRYKKVFDVLDLRTFTENEICGYDSPIYKKKSVKFDLKESKIAEKIKL</sequence>
<dbReference type="RefSeq" id="WP_188599606.1">
    <property type="nucleotide sequence ID" value="NZ_BMJW01000004.1"/>
</dbReference>
<dbReference type="Proteomes" id="UP000633278">
    <property type="component" value="Unassembled WGS sequence"/>
</dbReference>
<gene>
    <name evidence="1" type="ORF">GCM10011416_24030</name>
</gene>
<organism evidence="1 2">
    <name type="scientific">Polaribacter pacificus</name>
    <dbReference type="NCBI Taxonomy" id="1775173"/>
    <lineage>
        <taxon>Bacteria</taxon>
        <taxon>Pseudomonadati</taxon>
        <taxon>Bacteroidota</taxon>
        <taxon>Flavobacteriia</taxon>
        <taxon>Flavobacteriales</taxon>
        <taxon>Flavobacteriaceae</taxon>
    </lineage>
</organism>
<comment type="caution">
    <text evidence="1">The sequence shown here is derived from an EMBL/GenBank/DDBJ whole genome shotgun (WGS) entry which is preliminary data.</text>
</comment>
<evidence type="ECO:0000313" key="2">
    <source>
        <dbReference type="Proteomes" id="UP000633278"/>
    </source>
</evidence>
<keyword evidence="2" id="KW-1185">Reference proteome</keyword>
<reference evidence="1" key="1">
    <citation type="journal article" date="2014" name="Int. J. Syst. Evol. Microbiol.">
        <title>Complete genome sequence of Corynebacterium casei LMG S-19264T (=DSM 44701T), isolated from a smear-ripened cheese.</title>
        <authorList>
            <consortium name="US DOE Joint Genome Institute (JGI-PGF)"/>
            <person name="Walter F."/>
            <person name="Albersmeier A."/>
            <person name="Kalinowski J."/>
            <person name="Ruckert C."/>
        </authorList>
    </citation>
    <scope>NUCLEOTIDE SEQUENCE</scope>
    <source>
        <strain evidence="1">CGMCC 1.15763</strain>
    </source>
</reference>
<proteinExistence type="predicted"/>
<accession>A0A917MEU6</accession>
<dbReference type="AlphaFoldDB" id="A0A917MEU6"/>
<reference evidence="1" key="2">
    <citation type="submission" date="2020-09" db="EMBL/GenBank/DDBJ databases">
        <authorList>
            <person name="Sun Q."/>
            <person name="Zhou Y."/>
        </authorList>
    </citation>
    <scope>NUCLEOTIDE SEQUENCE</scope>
    <source>
        <strain evidence="1">CGMCC 1.15763</strain>
    </source>
</reference>
<evidence type="ECO:0000313" key="1">
    <source>
        <dbReference type="EMBL" id="GGH04125.1"/>
    </source>
</evidence>
<dbReference type="EMBL" id="BMJW01000004">
    <property type="protein sequence ID" value="GGH04125.1"/>
    <property type="molecule type" value="Genomic_DNA"/>
</dbReference>
<protein>
    <submittedName>
        <fullName evidence="1">Uncharacterized protein</fullName>
    </submittedName>
</protein>